<feature type="transmembrane region" description="Helical" evidence="9">
    <location>
        <begin position="160"/>
        <end position="178"/>
    </location>
</feature>
<evidence type="ECO:0000256" key="8">
    <source>
        <dbReference type="SAM" id="MobiDB-lite"/>
    </source>
</evidence>
<gene>
    <name evidence="10" type="primary">murJ</name>
    <name evidence="10" type="ORF">ACFH04_05985</name>
</gene>
<dbReference type="Pfam" id="PF03023">
    <property type="entry name" value="MurJ"/>
    <property type="match status" value="2"/>
</dbReference>
<evidence type="ECO:0000256" key="6">
    <source>
        <dbReference type="ARBA" id="ARBA00022989"/>
    </source>
</evidence>
<organism evidence="10 11">
    <name type="scientific">Streptomyces noboritoensis</name>
    <dbReference type="NCBI Taxonomy" id="67337"/>
    <lineage>
        <taxon>Bacteria</taxon>
        <taxon>Bacillati</taxon>
        <taxon>Actinomycetota</taxon>
        <taxon>Actinomycetes</taxon>
        <taxon>Kitasatosporales</taxon>
        <taxon>Streptomycetaceae</taxon>
        <taxon>Streptomyces</taxon>
    </lineage>
</organism>
<feature type="transmembrane region" description="Helical" evidence="9">
    <location>
        <begin position="498"/>
        <end position="518"/>
    </location>
</feature>
<feature type="region of interest" description="Disordered" evidence="8">
    <location>
        <begin position="271"/>
        <end position="312"/>
    </location>
</feature>
<dbReference type="RefSeq" id="WP_394317089.1">
    <property type="nucleotide sequence ID" value="NZ_JBHMQV010000004.1"/>
</dbReference>
<dbReference type="InterPro" id="IPR004268">
    <property type="entry name" value="MurJ"/>
</dbReference>
<feature type="transmembrane region" description="Helical" evidence="9">
    <location>
        <begin position="30"/>
        <end position="51"/>
    </location>
</feature>
<dbReference type="EMBL" id="JBHMQV010000004">
    <property type="protein sequence ID" value="MFC0843286.1"/>
    <property type="molecule type" value="Genomic_DNA"/>
</dbReference>
<evidence type="ECO:0000256" key="1">
    <source>
        <dbReference type="ARBA" id="ARBA00004651"/>
    </source>
</evidence>
<evidence type="ECO:0000313" key="10">
    <source>
        <dbReference type="EMBL" id="MFC0843286.1"/>
    </source>
</evidence>
<protein>
    <submittedName>
        <fullName evidence="10">Murein biosynthesis integral membrane protein MurJ</fullName>
    </submittedName>
</protein>
<proteinExistence type="predicted"/>
<feature type="transmembrane region" description="Helical" evidence="9">
    <location>
        <begin position="472"/>
        <end position="492"/>
    </location>
</feature>
<feature type="region of interest" description="Disordered" evidence="8">
    <location>
        <begin position="1"/>
        <end position="28"/>
    </location>
</feature>
<dbReference type="InterPro" id="IPR051050">
    <property type="entry name" value="Lipid_II_flippase_MurJ/MviN"/>
</dbReference>
<feature type="transmembrane region" description="Helical" evidence="9">
    <location>
        <begin position="561"/>
        <end position="579"/>
    </location>
</feature>
<evidence type="ECO:0000256" key="3">
    <source>
        <dbReference type="ARBA" id="ARBA00022692"/>
    </source>
</evidence>
<evidence type="ECO:0000256" key="4">
    <source>
        <dbReference type="ARBA" id="ARBA00022960"/>
    </source>
</evidence>
<keyword evidence="6 9" id="KW-1133">Transmembrane helix</keyword>
<reference evidence="10 11" key="1">
    <citation type="submission" date="2024-09" db="EMBL/GenBank/DDBJ databases">
        <authorList>
            <person name="Sun Q."/>
            <person name="Mori K."/>
        </authorList>
    </citation>
    <scope>NUCLEOTIDE SEQUENCE [LARGE SCALE GENOMIC DNA]</scope>
    <source>
        <strain evidence="10 11">JCM 4557</strain>
    </source>
</reference>
<evidence type="ECO:0000313" key="11">
    <source>
        <dbReference type="Proteomes" id="UP001589887"/>
    </source>
</evidence>
<dbReference type="PANTHER" id="PTHR47019">
    <property type="entry name" value="LIPID II FLIPPASE MURJ"/>
    <property type="match status" value="1"/>
</dbReference>
<dbReference type="PRINTS" id="PR01806">
    <property type="entry name" value="VIRFACTRMVIN"/>
</dbReference>
<keyword evidence="3 9" id="KW-0812">Transmembrane</keyword>
<evidence type="ECO:0000256" key="5">
    <source>
        <dbReference type="ARBA" id="ARBA00022984"/>
    </source>
</evidence>
<keyword evidence="7 9" id="KW-0472">Membrane</keyword>
<name>A0ABV6TDK9_9ACTN</name>
<dbReference type="Proteomes" id="UP001589887">
    <property type="component" value="Unassembled WGS sequence"/>
</dbReference>
<keyword evidence="5" id="KW-0573">Peptidoglycan synthesis</keyword>
<evidence type="ECO:0000256" key="7">
    <source>
        <dbReference type="ARBA" id="ARBA00023136"/>
    </source>
</evidence>
<accession>A0ABV6TDK9</accession>
<comment type="subcellular location">
    <subcellularLocation>
        <location evidence="1">Cell membrane</location>
        <topology evidence="1">Multi-pass membrane protein</topology>
    </subcellularLocation>
</comment>
<comment type="caution">
    <text evidence="10">The sequence shown here is derived from an EMBL/GenBank/DDBJ whole genome shotgun (WGS) entry which is preliminary data.</text>
</comment>
<evidence type="ECO:0000256" key="9">
    <source>
        <dbReference type="SAM" id="Phobius"/>
    </source>
</evidence>
<feature type="transmembrane region" description="Helical" evidence="9">
    <location>
        <begin position="122"/>
        <end position="140"/>
    </location>
</feature>
<keyword evidence="4" id="KW-0133">Cell shape</keyword>
<feature type="transmembrane region" description="Helical" evidence="9">
    <location>
        <begin position="213"/>
        <end position="234"/>
    </location>
</feature>
<feature type="transmembrane region" description="Helical" evidence="9">
    <location>
        <begin position="539"/>
        <end position="555"/>
    </location>
</feature>
<sequence length="612" mass="63158">MSDASRTTLPGPVPTDRQTPNRPDSPTGGFLAKAAAVTAALTVAGAVLGLLRDQTFAHVFGADTDTDAFLVAWTVPEVAATLLIEDGLALVLVPAFSLAALRRGRGGPDPVRALVAATLPRLMLALSALSALLIATAPALVNVLAPGLPQPGLAVDCTRLTSTCALTFGLAGYCSAALRGHGRFLAPATIYVAYNVGIITVLLAFGGHWGVRAAAAGVAAGGALMVAAQAPSLWRGMRRTGRAGARWRGVWGRGGSGRGVLRLGGWPERLRRGGWRNRPNRPWQDVPSHGEPDTLQPGPSAVPRQLNQPALPKPPTGALRLAMVAPVVVFALSRQFQTLVERHLAAPLPAGAISHLNYAQKVAQMPMVLSLMLCTVTFPVVARALAAGETERARRRVEGDLMVAGAIVLLGAAVVIGCAPQIVQVLFQRGAFGPADTAATAAVMRVYALGLLAQTMVGVLVRSYFSAARPTWYPAVTMLVCLAVTAAAGAWAAPVWGARGIAAANALGIVTGALLLLAGTGRRSVGLARRRVGGELLKLAAAGAGASAACWWCAAQLTDPVAAIATGALAAAAAFLALARAARVRGFAPLLLLLALLRLLSRPLTRRPRHAR</sequence>
<feature type="transmembrane region" description="Helical" evidence="9">
    <location>
        <begin position="442"/>
        <end position="465"/>
    </location>
</feature>
<feature type="transmembrane region" description="Helical" evidence="9">
    <location>
        <begin position="78"/>
        <end position="101"/>
    </location>
</feature>
<dbReference type="PANTHER" id="PTHR47019:SF1">
    <property type="entry name" value="LIPID II FLIPPASE MURJ"/>
    <property type="match status" value="1"/>
</dbReference>
<keyword evidence="11" id="KW-1185">Reference proteome</keyword>
<feature type="transmembrane region" description="Helical" evidence="9">
    <location>
        <begin position="400"/>
        <end position="422"/>
    </location>
</feature>
<keyword evidence="2" id="KW-1003">Cell membrane</keyword>
<evidence type="ECO:0000256" key="2">
    <source>
        <dbReference type="ARBA" id="ARBA00022475"/>
    </source>
</evidence>
<feature type="transmembrane region" description="Helical" evidence="9">
    <location>
        <begin position="185"/>
        <end position="207"/>
    </location>
</feature>